<comment type="caution">
    <text evidence="2">The sequence shown here is derived from an EMBL/GenBank/DDBJ whole genome shotgun (WGS) entry which is preliminary data.</text>
</comment>
<dbReference type="InterPro" id="IPR001810">
    <property type="entry name" value="F-box_dom"/>
</dbReference>
<evidence type="ECO:0000313" key="3">
    <source>
        <dbReference type="Proteomes" id="UP001465976"/>
    </source>
</evidence>
<sequence length="1095" mass="125778">MVSEDPRSEDNSLVEVIGPSARAVETGGGKSAFAFRLGRESSSEQDVETQIRALQTRANRALYALRLPFLVWEIIFLDLEIADMLALALTCSGLFELLMSTVLYQVLDWRNPATTNANLHFWFRVPPIFLPAESTRRLAPKDSFWYYSSFAEITKTLIIRDDGKGPLGVDRDFSSMFHVMPHMRNLRHIIIQSTLFPIFDFFKISEELLALSELTIIDVIFDMNIYSVLPPVHRRLFHKSISLFIRGSYQLLLQHSEFGVVAIIRLLASPSITSLDVDMHVLFAVYTFLEDRGDDRWPWQVWLTWERRSVLLPNLKHFIYNVVPELKLRAEVIVGPRERSARRDLIGFVQNLYPDVRSLTVRGSLPMPKDGVGPRESLLFLSRFTGPLHLANHYLGEGNHIHKLEVISWITDGNRLLAELRGCPPSRATRILHLPLIYPSTGVLSTLHKTFPCVEKLYLKFGFKLFLKAEIIGVIPRLLSAFPRLTVLHLTSDTLSPDFEPNDLLSLANVLGKQCHGLAELRFVPRQLYYQLLLNLRDFFLPHLDLVTLARVSRTSLAAYRCVLDYERVRHNFDDDLARFFPLDAQHLLWRTMLESGCIISGSFVLQLLKNQVFAMSDLDMYCILGKFWIVVDFLLLINYTYFAEGDQPIDLQDLRGWIEELADRRWEYPYGIVTVINFMRETEDGACVMNFLGPGFLISLFPKTTLGASATIVNQQRCPDTMGLPLIKYQNRGFAVLSAPPVSEACMTHSEFDPCRAVGDPPTLLIQLEGPRVQQFLLDNWDKCKQWLGKTCANGFNVVMDRRQMFKIDAILGFNCDFHGAYTASQECEALWDHNIDPMGVCGTCSNRSRAEHDYFVEVHRKTRVNVYTTSNPIDQVLLVVLRKALSLEAFSKENADSRDRPQPPDGAMAMAIFRRLRTLFYALRWKPRVYIPDMYPDFEDSLLAFEPRQSLRNEMKKYAVRFSVHLWQTPWRIDPALLHTLTVTPHFGPPCSVLWKKVQHMQRMIATRVDAAFSALAEKYPDSAGARRPSSQGRVLLVDNLTKIFKTMDIDIKLEFDVHHWEAITGDLKLTVKVLLPERPHWLFISSWFTKWL</sequence>
<protein>
    <recommendedName>
        <fullName evidence="1">F-box domain-containing protein</fullName>
    </recommendedName>
</protein>
<dbReference type="EMBL" id="JBAHYK010000614">
    <property type="protein sequence ID" value="KAL0572564.1"/>
    <property type="molecule type" value="Genomic_DNA"/>
</dbReference>
<evidence type="ECO:0000259" key="1">
    <source>
        <dbReference type="PROSITE" id="PS50181"/>
    </source>
</evidence>
<proteinExistence type="predicted"/>
<dbReference type="Proteomes" id="UP001465976">
    <property type="component" value="Unassembled WGS sequence"/>
</dbReference>
<accession>A0ABR3FBX9</accession>
<gene>
    <name evidence="2" type="ORF">V5O48_009401</name>
</gene>
<organism evidence="2 3">
    <name type="scientific">Marasmius crinis-equi</name>
    <dbReference type="NCBI Taxonomy" id="585013"/>
    <lineage>
        <taxon>Eukaryota</taxon>
        <taxon>Fungi</taxon>
        <taxon>Dikarya</taxon>
        <taxon>Basidiomycota</taxon>
        <taxon>Agaricomycotina</taxon>
        <taxon>Agaricomycetes</taxon>
        <taxon>Agaricomycetidae</taxon>
        <taxon>Agaricales</taxon>
        <taxon>Marasmiineae</taxon>
        <taxon>Marasmiaceae</taxon>
        <taxon>Marasmius</taxon>
    </lineage>
</organism>
<keyword evidence="3" id="KW-1185">Reference proteome</keyword>
<feature type="domain" description="F-box" evidence="1">
    <location>
        <begin position="61"/>
        <end position="107"/>
    </location>
</feature>
<reference evidence="2 3" key="1">
    <citation type="submission" date="2024-02" db="EMBL/GenBank/DDBJ databases">
        <title>A draft genome for the cacao thread blight pathogen Marasmius crinis-equi.</title>
        <authorList>
            <person name="Cohen S.P."/>
            <person name="Baruah I.K."/>
            <person name="Amoako-Attah I."/>
            <person name="Bukari Y."/>
            <person name="Meinhardt L.W."/>
            <person name="Bailey B.A."/>
        </authorList>
    </citation>
    <scope>NUCLEOTIDE SEQUENCE [LARGE SCALE GENOMIC DNA]</scope>
    <source>
        <strain evidence="2 3">GH-76</strain>
    </source>
</reference>
<name>A0ABR3FBX9_9AGAR</name>
<dbReference type="PROSITE" id="PS50181">
    <property type="entry name" value="FBOX"/>
    <property type="match status" value="1"/>
</dbReference>
<evidence type="ECO:0000313" key="2">
    <source>
        <dbReference type="EMBL" id="KAL0572564.1"/>
    </source>
</evidence>